<dbReference type="PANTHER" id="PTHR47396">
    <property type="entry name" value="TYPE I RESTRICTION ENZYME ECOKI R PROTEIN"/>
    <property type="match status" value="1"/>
</dbReference>
<organism evidence="3">
    <name type="scientific">viral metagenome</name>
    <dbReference type="NCBI Taxonomy" id="1070528"/>
    <lineage>
        <taxon>unclassified sequences</taxon>
        <taxon>metagenomes</taxon>
        <taxon>organismal metagenomes</taxon>
    </lineage>
</organism>
<dbReference type="GO" id="GO:0005829">
    <property type="term" value="C:cytosol"/>
    <property type="evidence" value="ECO:0007669"/>
    <property type="project" value="TreeGrafter"/>
</dbReference>
<dbReference type="SMART" id="SM00490">
    <property type="entry name" value="HELICc"/>
    <property type="match status" value="1"/>
</dbReference>
<dbReference type="PROSITE" id="PS51192">
    <property type="entry name" value="HELICASE_ATP_BIND_1"/>
    <property type="match status" value="1"/>
</dbReference>
<dbReference type="InterPro" id="IPR050742">
    <property type="entry name" value="Helicase_Restrict-Modif_Enz"/>
</dbReference>
<accession>A0A6M3IFH8</accession>
<dbReference type="InterPro" id="IPR001650">
    <property type="entry name" value="Helicase_C-like"/>
</dbReference>
<dbReference type="EMBL" id="MT141914">
    <property type="protein sequence ID" value="QJA71971.1"/>
    <property type="molecule type" value="Genomic_DNA"/>
</dbReference>
<sequence length="506" mass="57704">MELREYQTQAINKLRERFLSGRKRIVLQAACAAGKTIIAAELSRAALNKGKHVLFIVNRRDLVKQTVEKFEQYGIGDRVGTILAGEEPELTRPVQVASFQTYSRRLKLDDLDWNAWYHKAELVIYDECHSCNAKTYREIIDIYKDNGGYIIGLTATPCRADGTGLGEVFEDIVTCVPIEELIDKKFLVPMVYYAPSKPDLSKLRTVAGDYEQKELGNRVDKPKLIGDIYDNWIRLAGDRPTIIFATNVKHSMHIAQHFSDKGISIEHIDAHTNDLDRVGIYGRFEEGKTQVLTNVGICTEGSDLPWVACVVVARPTKSLGRWIQMAGRGLRPFPGKEQCILMDHAGCVEAHGFVDEDIEWSLEGKKAAFKKKKPRVKEKTPMICEMCAFCFTGPKCPQCGHEVKFWGKKIEAIEADLEEIKRPTKRKYTMFEKGNFYGMLEWERRRKGYAEGWTSHKFKEKFGVWPNSFKGTKPIEPDITFLNYLKHLRIKWAKSKGNPKNLEATG</sequence>
<dbReference type="PANTHER" id="PTHR47396:SF1">
    <property type="entry name" value="ATP-DEPENDENT HELICASE IRC3-RELATED"/>
    <property type="match status" value="1"/>
</dbReference>
<feature type="domain" description="Helicase ATP-binding" evidence="1">
    <location>
        <begin position="16"/>
        <end position="175"/>
    </location>
</feature>
<evidence type="ECO:0000259" key="2">
    <source>
        <dbReference type="PROSITE" id="PS51194"/>
    </source>
</evidence>
<dbReference type="SUPFAM" id="SSF52540">
    <property type="entry name" value="P-loop containing nucleoside triphosphate hydrolases"/>
    <property type="match status" value="1"/>
</dbReference>
<dbReference type="Pfam" id="PF04851">
    <property type="entry name" value="ResIII"/>
    <property type="match status" value="1"/>
</dbReference>
<dbReference type="Pfam" id="PF00271">
    <property type="entry name" value="Helicase_C"/>
    <property type="match status" value="1"/>
</dbReference>
<gene>
    <name evidence="4" type="ORF">MM415A02964_0006</name>
    <name evidence="3" type="ORF">MM415B01904_0014</name>
</gene>
<reference evidence="3" key="1">
    <citation type="submission" date="2020-03" db="EMBL/GenBank/DDBJ databases">
        <title>The deep terrestrial virosphere.</title>
        <authorList>
            <person name="Holmfeldt K."/>
            <person name="Nilsson E."/>
            <person name="Simone D."/>
            <person name="Lopez-Fernandez M."/>
            <person name="Wu X."/>
            <person name="de Brujin I."/>
            <person name="Lundin D."/>
            <person name="Andersson A."/>
            <person name="Bertilsson S."/>
            <person name="Dopson M."/>
        </authorList>
    </citation>
    <scope>NUCLEOTIDE SEQUENCE</scope>
    <source>
        <strain evidence="4">MM415A02964</strain>
        <strain evidence="3">MM415B01904</strain>
    </source>
</reference>
<name>A0A6M3IFH8_9ZZZZ</name>
<feature type="domain" description="Helicase C-terminal" evidence="2">
    <location>
        <begin position="227"/>
        <end position="380"/>
    </location>
</feature>
<dbReference type="Gene3D" id="3.40.50.300">
    <property type="entry name" value="P-loop containing nucleotide triphosphate hydrolases"/>
    <property type="match status" value="2"/>
</dbReference>
<evidence type="ECO:0000259" key="1">
    <source>
        <dbReference type="PROSITE" id="PS51192"/>
    </source>
</evidence>
<proteinExistence type="predicted"/>
<dbReference type="GO" id="GO:0003677">
    <property type="term" value="F:DNA binding"/>
    <property type="evidence" value="ECO:0007669"/>
    <property type="project" value="InterPro"/>
</dbReference>
<dbReference type="GO" id="GO:0016787">
    <property type="term" value="F:hydrolase activity"/>
    <property type="evidence" value="ECO:0007669"/>
    <property type="project" value="InterPro"/>
</dbReference>
<dbReference type="AlphaFoldDB" id="A0A6M3IFH8"/>
<dbReference type="InterPro" id="IPR027417">
    <property type="entry name" value="P-loop_NTPase"/>
</dbReference>
<evidence type="ECO:0000313" key="4">
    <source>
        <dbReference type="EMBL" id="QJA71971.1"/>
    </source>
</evidence>
<dbReference type="InterPro" id="IPR006935">
    <property type="entry name" value="Helicase/UvrB_N"/>
</dbReference>
<protein>
    <submittedName>
        <fullName evidence="3">Putative type III restriction enzyme</fullName>
    </submittedName>
</protein>
<dbReference type="EMBL" id="MT141205">
    <property type="protein sequence ID" value="QJA56196.1"/>
    <property type="molecule type" value="Genomic_DNA"/>
</dbReference>
<dbReference type="InterPro" id="IPR014001">
    <property type="entry name" value="Helicase_ATP-bd"/>
</dbReference>
<dbReference type="PROSITE" id="PS51194">
    <property type="entry name" value="HELICASE_CTER"/>
    <property type="match status" value="1"/>
</dbReference>
<dbReference type="GO" id="GO:0005524">
    <property type="term" value="F:ATP binding"/>
    <property type="evidence" value="ECO:0007669"/>
    <property type="project" value="InterPro"/>
</dbReference>
<evidence type="ECO:0000313" key="3">
    <source>
        <dbReference type="EMBL" id="QJA56196.1"/>
    </source>
</evidence>
<dbReference type="SMART" id="SM00487">
    <property type="entry name" value="DEXDc"/>
    <property type="match status" value="1"/>
</dbReference>